<dbReference type="AlphaFoldDB" id="A0A5B1LPA7"/>
<gene>
    <name evidence="2" type="ORF">F0U44_04100</name>
</gene>
<proteinExistence type="predicted"/>
<dbReference type="Proteomes" id="UP000325003">
    <property type="component" value="Unassembled WGS sequence"/>
</dbReference>
<dbReference type="InterPro" id="IPR029069">
    <property type="entry name" value="HotDog_dom_sf"/>
</dbReference>
<comment type="caution">
    <text evidence="2">The sequence shown here is derived from an EMBL/GenBank/DDBJ whole genome shotgun (WGS) entry which is preliminary data.</text>
</comment>
<reference evidence="2 3" key="2">
    <citation type="submission" date="2019-09" db="EMBL/GenBank/DDBJ databases">
        <authorList>
            <person name="Jin C."/>
        </authorList>
    </citation>
    <scope>NUCLEOTIDE SEQUENCE [LARGE SCALE GENOMIC DNA]</scope>
    <source>
        <strain evidence="2 3">BN130099</strain>
    </source>
</reference>
<dbReference type="CDD" id="cd03443">
    <property type="entry name" value="PaaI_thioesterase"/>
    <property type="match status" value="1"/>
</dbReference>
<protein>
    <submittedName>
        <fullName evidence="2">PaaI family thioesterase</fullName>
    </submittedName>
</protein>
<dbReference type="Gene3D" id="3.10.129.10">
    <property type="entry name" value="Hotdog Thioesterase"/>
    <property type="match status" value="1"/>
</dbReference>
<dbReference type="RefSeq" id="WP_149726940.1">
    <property type="nucleotide sequence ID" value="NZ_VUJV01000001.1"/>
</dbReference>
<dbReference type="EMBL" id="VUJV01000001">
    <property type="protein sequence ID" value="KAA1421479.1"/>
    <property type="molecule type" value="Genomic_DNA"/>
</dbReference>
<dbReference type="SUPFAM" id="SSF54637">
    <property type="entry name" value="Thioesterase/thiol ester dehydrase-isomerase"/>
    <property type="match status" value="1"/>
</dbReference>
<sequence>MPEGSVDLVAHLNALPRPVCAELTPFVVTEARRDPAYVDLLFAPQPAFRNHFDNVQGGFAVAMIDVVLSLVVYAEAELFLPTISITTNFLAPLPLGEVRGEGRVLKRGSSVVFAEAGLWTADGRLAVQATGSAAVRS</sequence>
<feature type="domain" description="Thioesterase" evidence="1">
    <location>
        <begin position="55"/>
        <end position="126"/>
    </location>
</feature>
<evidence type="ECO:0000313" key="3">
    <source>
        <dbReference type="Proteomes" id="UP000325003"/>
    </source>
</evidence>
<evidence type="ECO:0000313" key="2">
    <source>
        <dbReference type="EMBL" id="KAA1421479.1"/>
    </source>
</evidence>
<dbReference type="InterPro" id="IPR006683">
    <property type="entry name" value="Thioestr_dom"/>
</dbReference>
<reference evidence="2 3" key="1">
    <citation type="submission" date="2019-09" db="EMBL/GenBank/DDBJ databases">
        <title>Nocardioides panacisoli sp. nov., isolated from the soil of a ginseng field.</title>
        <authorList>
            <person name="Cho C."/>
        </authorList>
    </citation>
    <scope>NUCLEOTIDE SEQUENCE [LARGE SCALE GENOMIC DNA]</scope>
    <source>
        <strain evidence="2 3">BN130099</strain>
    </source>
</reference>
<accession>A0A5B1LPA7</accession>
<keyword evidence="3" id="KW-1185">Reference proteome</keyword>
<evidence type="ECO:0000259" key="1">
    <source>
        <dbReference type="Pfam" id="PF03061"/>
    </source>
</evidence>
<name>A0A5B1LPA7_9ACTN</name>
<dbReference type="Pfam" id="PF03061">
    <property type="entry name" value="4HBT"/>
    <property type="match status" value="1"/>
</dbReference>
<organism evidence="2 3">
    <name type="scientific">Nocardioides humilatus</name>
    <dbReference type="NCBI Taxonomy" id="2607660"/>
    <lineage>
        <taxon>Bacteria</taxon>
        <taxon>Bacillati</taxon>
        <taxon>Actinomycetota</taxon>
        <taxon>Actinomycetes</taxon>
        <taxon>Propionibacteriales</taxon>
        <taxon>Nocardioidaceae</taxon>
        <taxon>Nocardioides</taxon>
    </lineage>
</organism>